<keyword evidence="7" id="KW-0067">ATP-binding</keyword>
<evidence type="ECO:0000256" key="6">
    <source>
        <dbReference type="ARBA" id="ARBA00022741"/>
    </source>
</evidence>
<evidence type="ECO:0000313" key="11">
    <source>
        <dbReference type="EMBL" id="CAI4034029.1"/>
    </source>
</evidence>
<name>A0AA86N3L9_9BACT</name>
<accession>A0AA86N3L9</accession>
<keyword evidence="4 11" id="KW-0548">Nucleotidyltransferase</keyword>
<dbReference type="GO" id="GO:0016779">
    <property type="term" value="F:nucleotidyltransferase activity"/>
    <property type="evidence" value="ECO:0007669"/>
    <property type="project" value="UniProtKB-KW"/>
</dbReference>
<evidence type="ECO:0000256" key="8">
    <source>
        <dbReference type="ARBA" id="ARBA00022842"/>
    </source>
</evidence>
<sequence>MTRNQVLSTLHAHLPEIQSRFGVKRLTLFGSAARDEMRNGSDVDVLVEFEGHPTFDGYMDLKAHLETLLGANVDLVTEEALKPRMRPIVEKDRVHVA</sequence>
<dbReference type="PANTHER" id="PTHR33571">
    <property type="entry name" value="SSL8005 PROTEIN"/>
    <property type="match status" value="1"/>
</dbReference>
<keyword evidence="6" id="KW-0547">Nucleotide-binding</keyword>
<dbReference type="AlphaFoldDB" id="A0AA86N3L9"/>
<evidence type="ECO:0000256" key="5">
    <source>
        <dbReference type="ARBA" id="ARBA00022723"/>
    </source>
</evidence>
<evidence type="ECO:0000256" key="9">
    <source>
        <dbReference type="ARBA" id="ARBA00038276"/>
    </source>
</evidence>
<keyword evidence="2" id="KW-1277">Toxin-antitoxin system</keyword>
<evidence type="ECO:0000256" key="7">
    <source>
        <dbReference type="ARBA" id="ARBA00022840"/>
    </source>
</evidence>
<reference evidence="11" key="1">
    <citation type="submission" date="2022-10" db="EMBL/GenBank/DDBJ databases">
        <authorList>
            <person name="Koch H."/>
        </authorList>
    </citation>
    <scope>NUCLEOTIDE SEQUENCE</scope>
    <source>
        <strain evidence="11">DNF</strain>
    </source>
</reference>
<protein>
    <submittedName>
        <fullName evidence="11">Protein adenylyltransferase MntA</fullName>
    </submittedName>
</protein>
<evidence type="ECO:0000256" key="3">
    <source>
        <dbReference type="ARBA" id="ARBA00022679"/>
    </source>
</evidence>
<dbReference type="KEGG" id="nti:DNFV4_04471"/>
<dbReference type="Gene3D" id="3.30.460.10">
    <property type="entry name" value="Beta Polymerase, domain 2"/>
    <property type="match status" value="1"/>
</dbReference>
<proteinExistence type="inferred from homology"/>
<keyword evidence="5" id="KW-0479">Metal-binding</keyword>
<dbReference type="CDD" id="cd05403">
    <property type="entry name" value="NT_KNTase_like"/>
    <property type="match status" value="1"/>
</dbReference>
<dbReference type="Proteomes" id="UP001179121">
    <property type="component" value="Chromosome"/>
</dbReference>
<evidence type="ECO:0000256" key="4">
    <source>
        <dbReference type="ARBA" id="ARBA00022695"/>
    </source>
</evidence>
<keyword evidence="12" id="KW-1185">Reference proteome</keyword>
<organism evidence="11 12">
    <name type="scientific">Nitrospira tepida</name>
    <dbReference type="NCBI Taxonomy" id="2973512"/>
    <lineage>
        <taxon>Bacteria</taxon>
        <taxon>Pseudomonadati</taxon>
        <taxon>Nitrospirota</taxon>
        <taxon>Nitrospiria</taxon>
        <taxon>Nitrospirales</taxon>
        <taxon>Nitrospiraceae</taxon>
        <taxon>Nitrospira</taxon>
    </lineage>
</organism>
<comment type="cofactor">
    <cofactor evidence="1">
        <name>Mg(2+)</name>
        <dbReference type="ChEBI" id="CHEBI:18420"/>
    </cofactor>
</comment>
<keyword evidence="3" id="KW-0808">Transferase</keyword>
<dbReference type="InterPro" id="IPR052038">
    <property type="entry name" value="Type-VII_TA_antitoxin"/>
</dbReference>
<dbReference type="SUPFAM" id="SSF81301">
    <property type="entry name" value="Nucleotidyltransferase"/>
    <property type="match status" value="1"/>
</dbReference>
<dbReference type="Pfam" id="PF01909">
    <property type="entry name" value="NTP_transf_2"/>
    <property type="match status" value="1"/>
</dbReference>
<evidence type="ECO:0000259" key="10">
    <source>
        <dbReference type="Pfam" id="PF01909"/>
    </source>
</evidence>
<evidence type="ECO:0000256" key="1">
    <source>
        <dbReference type="ARBA" id="ARBA00001946"/>
    </source>
</evidence>
<evidence type="ECO:0000256" key="2">
    <source>
        <dbReference type="ARBA" id="ARBA00022649"/>
    </source>
</evidence>
<dbReference type="InterPro" id="IPR043519">
    <property type="entry name" value="NT_sf"/>
</dbReference>
<comment type="similarity">
    <text evidence="9">Belongs to the MntA antitoxin family.</text>
</comment>
<dbReference type="PANTHER" id="PTHR33571:SF12">
    <property type="entry name" value="BSL3053 PROTEIN"/>
    <property type="match status" value="1"/>
</dbReference>
<dbReference type="GO" id="GO:0046872">
    <property type="term" value="F:metal ion binding"/>
    <property type="evidence" value="ECO:0007669"/>
    <property type="project" value="UniProtKB-KW"/>
</dbReference>
<dbReference type="GO" id="GO:0005524">
    <property type="term" value="F:ATP binding"/>
    <property type="evidence" value="ECO:0007669"/>
    <property type="project" value="UniProtKB-KW"/>
</dbReference>
<dbReference type="InterPro" id="IPR002934">
    <property type="entry name" value="Polymerase_NTP_transf_dom"/>
</dbReference>
<dbReference type="EMBL" id="OX365700">
    <property type="protein sequence ID" value="CAI4034029.1"/>
    <property type="molecule type" value="Genomic_DNA"/>
</dbReference>
<dbReference type="RefSeq" id="WP_289271449.1">
    <property type="nucleotide sequence ID" value="NZ_OX365700.1"/>
</dbReference>
<feature type="domain" description="Polymerase nucleotidyl transferase" evidence="10">
    <location>
        <begin position="14"/>
        <end position="94"/>
    </location>
</feature>
<evidence type="ECO:0000313" key="12">
    <source>
        <dbReference type="Proteomes" id="UP001179121"/>
    </source>
</evidence>
<keyword evidence="8" id="KW-0460">Magnesium</keyword>
<gene>
    <name evidence="11" type="ORF">DNFV4_04471</name>
</gene>